<feature type="region of interest" description="Disordered" evidence="1">
    <location>
        <begin position="323"/>
        <end position="415"/>
    </location>
</feature>
<proteinExistence type="predicted"/>
<evidence type="ECO:0000256" key="2">
    <source>
        <dbReference type="SAM" id="Phobius"/>
    </source>
</evidence>
<keyword evidence="2" id="KW-0812">Transmembrane</keyword>
<keyword evidence="2" id="KW-0472">Membrane</keyword>
<gene>
    <name evidence="3" type="ORF">PG993_000214</name>
</gene>
<reference evidence="3 4" key="1">
    <citation type="submission" date="2023-01" db="EMBL/GenBank/DDBJ databases">
        <title>Analysis of 21 Apiospora genomes using comparative genomics revels a genus with tremendous synthesis potential of carbohydrate active enzymes and secondary metabolites.</title>
        <authorList>
            <person name="Sorensen T."/>
        </authorList>
    </citation>
    <scope>NUCLEOTIDE SEQUENCE [LARGE SCALE GENOMIC DNA]</scope>
    <source>
        <strain evidence="3 4">CBS 33761</strain>
    </source>
</reference>
<protein>
    <submittedName>
        <fullName evidence="3">Uncharacterized protein</fullName>
    </submittedName>
</protein>
<dbReference type="CDD" id="cd12087">
    <property type="entry name" value="TM_EGFR-like"/>
    <property type="match status" value="1"/>
</dbReference>
<evidence type="ECO:0000256" key="1">
    <source>
        <dbReference type="SAM" id="MobiDB-lite"/>
    </source>
</evidence>
<feature type="region of interest" description="Disordered" evidence="1">
    <location>
        <begin position="169"/>
        <end position="193"/>
    </location>
</feature>
<evidence type="ECO:0000313" key="4">
    <source>
        <dbReference type="Proteomes" id="UP001444661"/>
    </source>
</evidence>
<comment type="caution">
    <text evidence="3">The sequence shown here is derived from an EMBL/GenBank/DDBJ whole genome shotgun (WGS) entry which is preliminary data.</text>
</comment>
<organism evidence="3 4">
    <name type="scientific">Apiospora rasikravindrae</name>
    <dbReference type="NCBI Taxonomy" id="990691"/>
    <lineage>
        <taxon>Eukaryota</taxon>
        <taxon>Fungi</taxon>
        <taxon>Dikarya</taxon>
        <taxon>Ascomycota</taxon>
        <taxon>Pezizomycotina</taxon>
        <taxon>Sordariomycetes</taxon>
        <taxon>Xylariomycetidae</taxon>
        <taxon>Amphisphaeriales</taxon>
        <taxon>Apiosporaceae</taxon>
        <taxon>Apiospora</taxon>
    </lineage>
</organism>
<keyword evidence="4" id="KW-1185">Reference proteome</keyword>
<feature type="region of interest" description="Disordered" evidence="1">
    <location>
        <begin position="259"/>
        <end position="288"/>
    </location>
</feature>
<feature type="compositionally biased region" description="Pro residues" evidence="1">
    <location>
        <begin position="406"/>
        <end position="415"/>
    </location>
</feature>
<evidence type="ECO:0000313" key="3">
    <source>
        <dbReference type="EMBL" id="KAK8054987.1"/>
    </source>
</evidence>
<dbReference type="EMBL" id="JAQQWK010000001">
    <property type="protein sequence ID" value="KAK8054987.1"/>
    <property type="molecule type" value="Genomic_DNA"/>
</dbReference>
<accession>A0ABR1U7W4</accession>
<feature type="transmembrane region" description="Helical" evidence="2">
    <location>
        <begin position="202"/>
        <end position="225"/>
    </location>
</feature>
<dbReference type="Proteomes" id="UP001444661">
    <property type="component" value="Unassembled WGS sequence"/>
</dbReference>
<keyword evidence="2" id="KW-1133">Transmembrane helix</keyword>
<sequence length="415" mass="44550">MTTDPGSAPTKTTSRGAGPLTTVFHTPEFCATDRWTDIGTPALSSSICMPPNFMQYFGNKAGMYSPAICPDGYTDGCTFPTALPSVEDGTPLYGGPLLAGETARLCCPTGYTCYTGPQTAPEMPYSRCISAARSSRTYVESHVTHTTRNMVYAIQVRWQESDLSILETDPTVPGSTFTEPTATTTPDPGDGDGGPAHMPFHLILAIAIAVLLFLILLGIVAWLVWRRHFWKQQVIHRELASTPDLRKGGEAHFDHSAAGLANQDEPTPLLARPTPAFSRPTTSSYVVSPLTPAASEMDADMLPSIHEAPADARPRMELEAREEAQELPAMSFGPVELEGSTPGDMIQPQPPRSPLQQQQQQQEGAYTTSKSGGEAVGDEKSPNGGADGGMTRRRKSLGVNRTTQANPPPPYSDES</sequence>
<name>A0ABR1U7W4_9PEZI</name>